<dbReference type="AlphaFoldDB" id="A0A173UG22"/>
<proteinExistence type="predicted"/>
<dbReference type="Proteomes" id="UP000095727">
    <property type="component" value="Unassembled WGS sequence"/>
</dbReference>
<accession>A0A173UG22</accession>
<name>A0A173UG22_9FIRM</name>
<sequence>MDYKVVVTAEAEEDLNQFIQYLLFAKKNKQAAKNVLDDFENTIKKLKYVADSLKVCDNPRLQSLGYRRINFQQHRYFMLYRIENDVVYVDDIFHELQDYENRMI</sequence>
<dbReference type="InterPro" id="IPR035093">
    <property type="entry name" value="RelE/ParE_toxin_dom_sf"/>
</dbReference>
<reference evidence="2 3" key="1">
    <citation type="submission" date="2015-09" db="EMBL/GenBank/DDBJ databases">
        <authorList>
            <consortium name="Pathogen Informatics"/>
        </authorList>
    </citation>
    <scope>NUCLEOTIDE SEQUENCE [LARGE SCALE GENOMIC DNA]</scope>
    <source>
        <strain evidence="2 3">2789STDY5834962</strain>
    </source>
</reference>
<protein>
    <submittedName>
        <fullName evidence="2">Plasmid stabilisation system protein</fullName>
    </submittedName>
</protein>
<dbReference type="EMBL" id="CYXR01000028">
    <property type="protein sequence ID" value="CUN13390.1"/>
    <property type="molecule type" value="Genomic_DNA"/>
</dbReference>
<dbReference type="Gene3D" id="3.30.2310.20">
    <property type="entry name" value="RelE-like"/>
    <property type="match status" value="1"/>
</dbReference>
<evidence type="ECO:0000313" key="2">
    <source>
        <dbReference type="EMBL" id="CUN13390.1"/>
    </source>
</evidence>
<dbReference type="RefSeq" id="WP_055158268.1">
    <property type="nucleotide sequence ID" value="NZ_CYXR01000028.1"/>
</dbReference>
<evidence type="ECO:0000256" key="1">
    <source>
        <dbReference type="ARBA" id="ARBA00022649"/>
    </source>
</evidence>
<keyword evidence="1" id="KW-1277">Toxin-antitoxin system</keyword>
<dbReference type="InterPro" id="IPR007712">
    <property type="entry name" value="RelE/ParE_toxin"/>
</dbReference>
<gene>
    <name evidence="2" type="ORF">ERS852574_02910</name>
</gene>
<evidence type="ECO:0000313" key="3">
    <source>
        <dbReference type="Proteomes" id="UP000095727"/>
    </source>
</evidence>
<organism evidence="2 3">
    <name type="scientific">Coprococcus comes</name>
    <dbReference type="NCBI Taxonomy" id="410072"/>
    <lineage>
        <taxon>Bacteria</taxon>
        <taxon>Bacillati</taxon>
        <taxon>Bacillota</taxon>
        <taxon>Clostridia</taxon>
        <taxon>Lachnospirales</taxon>
        <taxon>Lachnospiraceae</taxon>
        <taxon>Coprococcus</taxon>
    </lineage>
</organism>
<dbReference type="Pfam" id="PF05016">
    <property type="entry name" value="ParE_toxin"/>
    <property type="match status" value="1"/>
</dbReference>